<dbReference type="EMBL" id="CP115541">
    <property type="protein sequence ID" value="WNH53285.1"/>
    <property type="molecule type" value="Genomic_DNA"/>
</dbReference>
<sequence>MSGRAGVLLLMLLLPAWALAQRPPVTVPPGGITTVSLQHGFDRSAPEPLQLWAPRTVLGYDEVARGYGRLHVTCSEDPAHGRCPQADTGQGPVGPATLRMDFLEQRSGQRITVGLIGALERIEWERTCSDDYWDKAVFPLWTSANRDCHIAPAGTAATLRLDSADIVQLVAGRWHGELHLDLRHAGGALIGRVVFVLAITVTDHARATLHLPAFGASNGRVQLPLDYRPHPLPGSIGGSATLDLCLYDGTGAHSPRLLLGAYDSGPVQSEHFSIWHDSGGSTELGRIDYQLRLRHGGRELALGNRAEVALDGLDSAPLRAVTLPGLPYPVYCVPMVMTLHVPRVPAASKRHGHYQGALVLRMRLPTRRP</sequence>
<feature type="chain" id="PRO_5045230311" evidence="1">
    <location>
        <begin position="21"/>
        <end position="369"/>
    </location>
</feature>
<dbReference type="InterPro" id="IPR010888">
    <property type="entry name" value="CblD"/>
</dbReference>
<reference evidence="2 3" key="1">
    <citation type="submission" date="2022-12" db="EMBL/GenBank/DDBJ databases">
        <title>Two new species, Stenotrophomonas aracearum and Stenotrophomonas oahuensis, isolated from Anthurium (Araceae family) in Hawaii.</title>
        <authorList>
            <person name="Chunag S.C."/>
            <person name="Dobhal S."/>
            <person name="Alvarez A."/>
            <person name="Arif M."/>
        </authorList>
    </citation>
    <scope>NUCLEOTIDE SEQUENCE [LARGE SCALE GENOMIC DNA]</scope>
    <source>
        <strain evidence="2 3">A5586</strain>
    </source>
</reference>
<accession>A0ABY9YS69</accession>
<dbReference type="Gene3D" id="2.60.40.2520">
    <property type="entry name" value="CFA/I fimbrial subunit E, adhesin domain"/>
    <property type="match status" value="1"/>
</dbReference>
<feature type="signal peptide" evidence="1">
    <location>
        <begin position="1"/>
        <end position="20"/>
    </location>
</feature>
<gene>
    <name evidence="2" type="ORF">PDM29_03135</name>
</gene>
<organism evidence="2 3">
    <name type="scientific">Stenotrophomonas oahuensis</name>
    <dbReference type="NCBI Taxonomy" id="3003271"/>
    <lineage>
        <taxon>Bacteria</taxon>
        <taxon>Pseudomonadati</taxon>
        <taxon>Pseudomonadota</taxon>
        <taxon>Gammaproteobacteria</taxon>
        <taxon>Lysobacterales</taxon>
        <taxon>Lysobacteraceae</taxon>
        <taxon>Stenotrophomonas</taxon>
    </lineage>
</organism>
<keyword evidence="3" id="KW-1185">Reference proteome</keyword>
<dbReference type="Gene3D" id="2.60.40.2040">
    <property type="entry name" value="CFA/I fimbrial subunit E, pilin domain"/>
    <property type="match status" value="1"/>
</dbReference>
<evidence type="ECO:0000313" key="2">
    <source>
        <dbReference type="EMBL" id="WNH53285.1"/>
    </source>
</evidence>
<dbReference type="InterPro" id="IPR043037">
    <property type="entry name" value="CfaE_adhesin"/>
</dbReference>
<evidence type="ECO:0000313" key="3">
    <source>
        <dbReference type="Proteomes" id="UP001302072"/>
    </source>
</evidence>
<dbReference type="Pfam" id="PF07434">
    <property type="entry name" value="CblD"/>
    <property type="match status" value="1"/>
</dbReference>
<proteinExistence type="predicted"/>
<name>A0ABY9YS69_9GAMM</name>
<keyword evidence="1" id="KW-0732">Signal</keyword>
<dbReference type="RefSeq" id="WP_311192444.1">
    <property type="nucleotide sequence ID" value="NZ_CP115541.1"/>
</dbReference>
<protein>
    <submittedName>
        <fullName evidence="2">CfaE/CblD family pilus tip adhesin</fullName>
    </submittedName>
</protein>
<evidence type="ECO:0000256" key="1">
    <source>
        <dbReference type="SAM" id="SignalP"/>
    </source>
</evidence>
<dbReference type="Proteomes" id="UP001302072">
    <property type="component" value="Chromosome"/>
</dbReference>